<comment type="caution">
    <text evidence="2">The sequence shown here is derived from an EMBL/GenBank/DDBJ whole genome shotgun (WGS) entry which is preliminary data.</text>
</comment>
<accession>A0A328ZDW5</accession>
<dbReference type="EMBL" id="QLTA01000013">
    <property type="protein sequence ID" value="RAR83894.1"/>
    <property type="molecule type" value="Genomic_DNA"/>
</dbReference>
<feature type="region of interest" description="Disordered" evidence="1">
    <location>
        <begin position="135"/>
        <end position="165"/>
    </location>
</feature>
<feature type="compositionally biased region" description="Low complexity" evidence="1">
    <location>
        <begin position="1"/>
        <end position="14"/>
    </location>
</feature>
<evidence type="ECO:0000256" key="1">
    <source>
        <dbReference type="SAM" id="MobiDB-lite"/>
    </source>
</evidence>
<reference evidence="2 3" key="1">
    <citation type="submission" date="2018-06" db="EMBL/GenBank/DDBJ databases">
        <title>Genomic Encyclopedia of Archaeal and Bacterial Type Strains, Phase II (KMG-II): from individual species to whole genera.</title>
        <authorList>
            <person name="Goeker M."/>
        </authorList>
    </citation>
    <scope>NUCLEOTIDE SEQUENCE [LARGE SCALE GENOMIC DNA]</scope>
    <source>
        <strain evidence="2 3">CFPB 3232</strain>
    </source>
</reference>
<gene>
    <name evidence="2" type="ORF">AX018_101341</name>
</gene>
<dbReference type="AlphaFoldDB" id="A0A328ZDW5"/>
<proteinExistence type="predicted"/>
<organism evidence="2 3">
    <name type="scientific">Paracidovorax anthurii</name>
    <dbReference type="NCBI Taxonomy" id="78229"/>
    <lineage>
        <taxon>Bacteria</taxon>
        <taxon>Pseudomonadati</taxon>
        <taxon>Pseudomonadota</taxon>
        <taxon>Betaproteobacteria</taxon>
        <taxon>Burkholderiales</taxon>
        <taxon>Comamonadaceae</taxon>
        <taxon>Paracidovorax</taxon>
    </lineage>
</organism>
<keyword evidence="3" id="KW-1185">Reference proteome</keyword>
<evidence type="ECO:0000313" key="2">
    <source>
        <dbReference type="EMBL" id="RAR83894.1"/>
    </source>
</evidence>
<feature type="compositionally biased region" description="Low complexity" evidence="1">
    <location>
        <begin position="55"/>
        <end position="70"/>
    </location>
</feature>
<sequence>MPNTPSAATAPPATVHAESTESAAAKPSKSRRAEAAAPAPAKSSGQGSRSKRSKPATTATPKRAKAIAPPDSKPRKPKLVRDSFTIPKDEYAAIDELKQRLAERGTPAKKSELLRAGLKLLSSLTDAALEKAMQAVPSIKTGRPKATPESSESNIPAAKSPKARK</sequence>
<evidence type="ECO:0000313" key="3">
    <source>
        <dbReference type="Proteomes" id="UP000248856"/>
    </source>
</evidence>
<protein>
    <submittedName>
        <fullName evidence="2">Uncharacterized protein</fullName>
    </submittedName>
</protein>
<dbReference type="OrthoDB" id="9182647at2"/>
<dbReference type="Proteomes" id="UP000248856">
    <property type="component" value="Unassembled WGS sequence"/>
</dbReference>
<feature type="compositionally biased region" description="Low complexity" evidence="1">
    <location>
        <begin position="35"/>
        <end position="48"/>
    </location>
</feature>
<name>A0A328ZDW5_9BURK</name>
<feature type="region of interest" description="Disordered" evidence="1">
    <location>
        <begin position="1"/>
        <end position="86"/>
    </location>
</feature>
<dbReference type="RefSeq" id="WP_111876888.1">
    <property type="nucleotide sequence ID" value="NZ_CBCSGC010000005.1"/>
</dbReference>